<dbReference type="EMBL" id="BAABHF010000068">
    <property type="protein sequence ID" value="GAA4521046.1"/>
    <property type="molecule type" value="Genomic_DNA"/>
</dbReference>
<keyword evidence="2" id="KW-1185">Reference proteome</keyword>
<proteinExistence type="predicted"/>
<organism evidence="1 2">
    <name type="scientific">Actinoallomurus oryzae</name>
    <dbReference type="NCBI Taxonomy" id="502180"/>
    <lineage>
        <taxon>Bacteria</taxon>
        <taxon>Bacillati</taxon>
        <taxon>Actinomycetota</taxon>
        <taxon>Actinomycetes</taxon>
        <taxon>Streptosporangiales</taxon>
        <taxon>Thermomonosporaceae</taxon>
        <taxon>Actinoallomurus</taxon>
    </lineage>
</organism>
<dbReference type="InterPro" id="IPR036866">
    <property type="entry name" value="RibonucZ/Hydroxyglut_hydro"/>
</dbReference>
<gene>
    <name evidence="1" type="ORF">GCM10023191_098840</name>
</gene>
<name>A0ABP8R8C7_9ACTN</name>
<evidence type="ECO:0000313" key="1">
    <source>
        <dbReference type="EMBL" id="GAA4521046.1"/>
    </source>
</evidence>
<sequence length="83" mass="9000">MYFVETLVLKGLGNRGYLPGGRTAAVAVDPPRDIDRVMAVAARRGMRITHVVETHLHNDYVTGGTPAWAQADLPVRTGQGQVM</sequence>
<evidence type="ECO:0008006" key="3">
    <source>
        <dbReference type="Google" id="ProtNLM"/>
    </source>
</evidence>
<dbReference type="RefSeq" id="WP_345475599.1">
    <property type="nucleotide sequence ID" value="NZ_BAABHF010000068.1"/>
</dbReference>
<dbReference type="Gene3D" id="3.60.15.10">
    <property type="entry name" value="Ribonuclease Z/Hydroxyacylglutathione hydrolase-like"/>
    <property type="match status" value="1"/>
</dbReference>
<dbReference type="SUPFAM" id="SSF56281">
    <property type="entry name" value="Metallo-hydrolase/oxidoreductase"/>
    <property type="match status" value="1"/>
</dbReference>
<dbReference type="Proteomes" id="UP001500503">
    <property type="component" value="Unassembled WGS sequence"/>
</dbReference>
<comment type="caution">
    <text evidence="1">The sequence shown here is derived from an EMBL/GenBank/DDBJ whole genome shotgun (WGS) entry which is preliminary data.</text>
</comment>
<protein>
    <recommendedName>
        <fullName evidence="3">MBL fold metallo-hydrolase</fullName>
    </recommendedName>
</protein>
<reference evidence="2" key="1">
    <citation type="journal article" date="2019" name="Int. J. Syst. Evol. Microbiol.">
        <title>The Global Catalogue of Microorganisms (GCM) 10K type strain sequencing project: providing services to taxonomists for standard genome sequencing and annotation.</title>
        <authorList>
            <consortium name="The Broad Institute Genomics Platform"/>
            <consortium name="The Broad Institute Genome Sequencing Center for Infectious Disease"/>
            <person name="Wu L."/>
            <person name="Ma J."/>
        </authorList>
    </citation>
    <scope>NUCLEOTIDE SEQUENCE [LARGE SCALE GENOMIC DNA]</scope>
    <source>
        <strain evidence="2">JCM 17933</strain>
    </source>
</reference>
<accession>A0ABP8R8C7</accession>
<evidence type="ECO:0000313" key="2">
    <source>
        <dbReference type="Proteomes" id="UP001500503"/>
    </source>
</evidence>